<dbReference type="Proteomes" id="UP001222027">
    <property type="component" value="Unassembled WGS sequence"/>
</dbReference>
<keyword evidence="2" id="KW-1185">Reference proteome</keyword>
<evidence type="ECO:0000313" key="2">
    <source>
        <dbReference type="Proteomes" id="UP001222027"/>
    </source>
</evidence>
<organism evidence="1 2">
    <name type="scientific">Ensete ventricosum</name>
    <name type="common">Abyssinian banana</name>
    <name type="synonym">Musa ensete</name>
    <dbReference type="NCBI Taxonomy" id="4639"/>
    <lineage>
        <taxon>Eukaryota</taxon>
        <taxon>Viridiplantae</taxon>
        <taxon>Streptophyta</taxon>
        <taxon>Embryophyta</taxon>
        <taxon>Tracheophyta</taxon>
        <taxon>Spermatophyta</taxon>
        <taxon>Magnoliopsida</taxon>
        <taxon>Liliopsida</taxon>
        <taxon>Zingiberales</taxon>
        <taxon>Musaceae</taxon>
        <taxon>Ensete</taxon>
    </lineage>
</organism>
<dbReference type="EMBL" id="JAQQAF010000009">
    <property type="protein sequence ID" value="KAJ8459113.1"/>
    <property type="molecule type" value="Genomic_DNA"/>
</dbReference>
<comment type="caution">
    <text evidence="1">The sequence shown here is derived from an EMBL/GenBank/DDBJ whole genome shotgun (WGS) entry which is preliminary data.</text>
</comment>
<evidence type="ECO:0000313" key="1">
    <source>
        <dbReference type="EMBL" id="KAJ8459113.1"/>
    </source>
</evidence>
<proteinExistence type="predicted"/>
<dbReference type="AlphaFoldDB" id="A0AAV8PQJ2"/>
<sequence length="139" mass="15238">MRLGGVFYHNAAGFGGKGCPRNQTISPSRPNCQLSEPNLSPFGRARSDESVWFGSYFLSISNRRVDSPHSLPHLPPSRNLDDAHQRNPAVARFVWGSPSLPSARLPPLLLRHSGKQVFDGIIQARAFSCPCILLSCRTG</sequence>
<name>A0AAV8PQJ2_ENSVE</name>
<accession>A0AAV8PQJ2</accession>
<protein>
    <submittedName>
        <fullName evidence="1">Uncharacterized protein</fullName>
    </submittedName>
</protein>
<reference evidence="1 2" key="1">
    <citation type="submission" date="2022-12" db="EMBL/GenBank/DDBJ databases">
        <title>Chromosome-scale assembly of the Ensete ventricosum genome.</title>
        <authorList>
            <person name="Dussert Y."/>
            <person name="Stocks J."/>
            <person name="Wendawek A."/>
            <person name="Woldeyes F."/>
            <person name="Nichols R.A."/>
            <person name="Borrell J.S."/>
        </authorList>
    </citation>
    <scope>NUCLEOTIDE SEQUENCE [LARGE SCALE GENOMIC DNA]</scope>
    <source>
        <strain evidence="2">cv. Maze</strain>
        <tissue evidence="1">Seeds</tissue>
    </source>
</reference>
<gene>
    <name evidence="1" type="ORF">OPV22_032039</name>
</gene>